<dbReference type="Gene3D" id="3.40.50.1240">
    <property type="entry name" value="Phosphoglycerate mutase-like"/>
    <property type="match status" value="1"/>
</dbReference>
<dbReference type="InterPro" id="IPR029033">
    <property type="entry name" value="His_PPase_superfam"/>
</dbReference>
<dbReference type="KEGG" id="cmr:Cycma_0019"/>
<accession>G0IZ25</accession>
<dbReference type="Proteomes" id="UP000001635">
    <property type="component" value="Chromosome"/>
</dbReference>
<dbReference type="CDD" id="cd07067">
    <property type="entry name" value="HP_PGM_like"/>
    <property type="match status" value="1"/>
</dbReference>
<proteinExistence type="predicted"/>
<dbReference type="EMBL" id="CP002955">
    <property type="protein sequence ID" value="AEL23804.1"/>
    <property type="molecule type" value="Genomic_DNA"/>
</dbReference>
<dbReference type="AlphaFoldDB" id="G0IZ25"/>
<dbReference type="RefSeq" id="WP_014018103.1">
    <property type="nucleotide sequence ID" value="NC_015914.1"/>
</dbReference>
<gene>
    <name evidence="1" type="ordered locus">Cycma_0019</name>
</gene>
<dbReference type="SMART" id="SM00855">
    <property type="entry name" value="PGAM"/>
    <property type="match status" value="1"/>
</dbReference>
<organism evidence="1 2">
    <name type="scientific">Cyclobacterium marinum (strain ATCC 25205 / DSM 745 / LMG 13164 / NCIMB 1802)</name>
    <name type="common">Flectobacillus marinus</name>
    <dbReference type="NCBI Taxonomy" id="880070"/>
    <lineage>
        <taxon>Bacteria</taxon>
        <taxon>Pseudomonadati</taxon>
        <taxon>Bacteroidota</taxon>
        <taxon>Cytophagia</taxon>
        <taxon>Cytophagales</taxon>
        <taxon>Cyclobacteriaceae</taxon>
        <taxon>Cyclobacterium</taxon>
    </lineage>
</organism>
<dbReference type="eggNOG" id="COG2062">
    <property type="taxonomic scope" value="Bacteria"/>
</dbReference>
<evidence type="ECO:0000313" key="2">
    <source>
        <dbReference type="Proteomes" id="UP000001635"/>
    </source>
</evidence>
<dbReference type="STRING" id="880070.Cycma_0019"/>
<dbReference type="PANTHER" id="PTHR47623:SF1">
    <property type="entry name" value="OS09G0287300 PROTEIN"/>
    <property type="match status" value="1"/>
</dbReference>
<dbReference type="HOGENOM" id="CLU_084603_2_2_10"/>
<dbReference type="OrthoDB" id="9810154at2"/>
<keyword evidence="2" id="KW-1185">Reference proteome</keyword>
<evidence type="ECO:0000313" key="1">
    <source>
        <dbReference type="EMBL" id="AEL23804.1"/>
    </source>
</evidence>
<dbReference type="InterPro" id="IPR013078">
    <property type="entry name" value="His_Pase_superF_clade-1"/>
</dbReference>
<dbReference type="SUPFAM" id="SSF53254">
    <property type="entry name" value="Phosphoglycerate mutase-like"/>
    <property type="match status" value="1"/>
</dbReference>
<sequence length="167" mass="19344">MKKLLICRHGKSFWGDPNLTDHQRPLAKRGLHDAPMMAKRAHSNHIIPEKILSSDALRAKMTAAYYLKSFEKLDIIYEISTNLYMTSVEEHLDEVKKTSNKIDTLFIFGHNPTLTLLINYFGEKLENLPTGAVFGFKFNVEDWKDIAQENAEFWMYDYPKNLSTKTS</sequence>
<reference evidence="2" key="1">
    <citation type="submission" date="2011-07" db="EMBL/GenBank/DDBJ databases">
        <title>The complete genome of Cyclobacterium marinum DSM 745.</title>
        <authorList>
            <person name="Lucas S."/>
            <person name="Han J."/>
            <person name="Lapidus A."/>
            <person name="Bruce D."/>
            <person name="Goodwin L."/>
            <person name="Pitluck S."/>
            <person name="Peters L."/>
            <person name="Kyrpides N."/>
            <person name="Mavromatis K."/>
            <person name="Ivanova N."/>
            <person name="Ovchinnikova G."/>
            <person name="Chertkov O."/>
            <person name="Detter J.C."/>
            <person name="Tapia R."/>
            <person name="Han C."/>
            <person name="Land M."/>
            <person name="Hauser L."/>
            <person name="Markowitz V."/>
            <person name="Cheng J.-F."/>
            <person name="Hugenholtz P."/>
            <person name="Woyke T."/>
            <person name="Wu D."/>
            <person name="Tindall B."/>
            <person name="Schuetze A."/>
            <person name="Brambilla E."/>
            <person name="Klenk H.-P."/>
            <person name="Eisen J.A."/>
        </authorList>
    </citation>
    <scope>NUCLEOTIDE SEQUENCE [LARGE SCALE GENOMIC DNA]</scope>
    <source>
        <strain evidence="2">ATCC 25205 / DSM 745 / LMG 13164 / NCIMB 1802</strain>
    </source>
</reference>
<protein>
    <submittedName>
        <fullName evidence="1">Putative phosphohistidine phosphatase, SixA</fullName>
    </submittedName>
</protein>
<name>G0IZ25_CYCMS</name>
<dbReference type="PANTHER" id="PTHR47623">
    <property type="entry name" value="OS09G0287300 PROTEIN"/>
    <property type="match status" value="1"/>
</dbReference>